<dbReference type="Proteomes" id="UP000678895">
    <property type="component" value="Unassembled WGS sequence"/>
</dbReference>
<dbReference type="Pfam" id="PF10711">
    <property type="entry name" value="DUF2513"/>
    <property type="match status" value="1"/>
</dbReference>
<dbReference type="InterPro" id="IPR019650">
    <property type="entry name" value="DUF2513"/>
</dbReference>
<sequence length="125" mass="14156">MRLNHECVRDFLLTLEGLTENEYIDCNDHTEFESLQKYEKSDVVYTFQKLEEANYINAKVFKSLGGTSYNAMSITWDGHQFLDNIRDNSVWSGTKDKVFSAVSSVSLPILAEVAGSYIKSKLGLS</sequence>
<name>A0A919Y4Y0_9BACL</name>
<organism evidence="1 2">
    <name type="scientific">Paenibacillus apis</name>
    <dbReference type="NCBI Taxonomy" id="1792174"/>
    <lineage>
        <taxon>Bacteria</taxon>
        <taxon>Bacillati</taxon>
        <taxon>Bacillota</taxon>
        <taxon>Bacilli</taxon>
        <taxon>Bacillales</taxon>
        <taxon>Paenibacillaceae</taxon>
        <taxon>Paenibacillus</taxon>
    </lineage>
</organism>
<gene>
    <name evidence="1" type="ORF">J41TS4_22260</name>
</gene>
<protein>
    <submittedName>
        <fullName evidence="1">DUF2513 domain-containing protein</fullName>
    </submittedName>
</protein>
<evidence type="ECO:0000313" key="2">
    <source>
        <dbReference type="Proteomes" id="UP000678895"/>
    </source>
</evidence>
<proteinExistence type="predicted"/>
<dbReference type="AlphaFoldDB" id="A0A919Y4Y0"/>
<accession>A0A919Y4Y0</accession>
<comment type="caution">
    <text evidence="1">The sequence shown here is derived from an EMBL/GenBank/DDBJ whole genome shotgun (WGS) entry which is preliminary data.</text>
</comment>
<reference evidence="1" key="1">
    <citation type="submission" date="2021-03" db="EMBL/GenBank/DDBJ databases">
        <title>Antimicrobial resistance genes in bacteria isolated from Japanese honey, and their potential for conferring macrolide and lincosamide resistance in the American foulbrood pathogen Paenibacillus larvae.</title>
        <authorList>
            <person name="Okamoto M."/>
            <person name="Kumagai M."/>
            <person name="Kanamori H."/>
            <person name="Takamatsu D."/>
        </authorList>
    </citation>
    <scope>NUCLEOTIDE SEQUENCE</scope>
    <source>
        <strain evidence="1">J41TS4</strain>
    </source>
</reference>
<evidence type="ECO:0000313" key="1">
    <source>
        <dbReference type="EMBL" id="GIO42468.1"/>
    </source>
</evidence>
<keyword evidence="2" id="KW-1185">Reference proteome</keyword>
<dbReference type="RefSeq" id="WP_301627288.1">
    <property type="nucleotide sequence ID" value="NZ_BORS01000007.1"/>
</dbReference>
<dbReference type="EMBL" id="BORS01000007">
    <property type="protein sequence ID" value="GIO42468.1"/>
    <property type="molecule type" value="Genomic_DNA"/>
</dbReference>